<dbReference type="InterPro" id="IPR011990">
    <property type="entry name" value="TPR-like_helical_dom_sf"/>
</dbReference>
<dbReference type="SUPFAM" id="SSF48452">
    <property type="entry name" value="TPR-like"/>
    <property type="match status" value="1"/>
</dbReference>
<dbReference type="GO" id="GO:0007288">
    <property type="term" value="P:sperm axoneme assembly"/>
    <property type="evidence" value="ECO:0007669"/>
    <property type="project" value="TreeGrafter"/>
</dbReference>
<dbReference type="Proteomes" id="UP000494256">
    <property type="component" value="Unassembled WGS sequence"/>
</dbReference>
<reference evidence="4 5" key="1">
    <citation type="submission" date="2020-04" db="EMBL/GenBank/DDBJ databases">
        <authorList>
            <person name="Wallbank WR R."/>
            <person name="Pardo Diaz C."/>
            <person name="Kozak K."/>
            <person name="Martin S."/>
            <person name="Jiggins C."/>
            <person name="Moest M."/>
            <person name="Warren A I."/>
            <person name="Byers J.R.P. K."/>
            <person name="Montejo-Kovacevich G."/>
            <person name="Yen C E."/>
        </authorList>
    </citation>
    <scope>NUCLEOTIDE SEQUENCE [LARGE SCALE GENOMIC DNA]</scope>
</reference>
<dbReference type="Proteomes" id="UP000494106">
    <property type="component" value="Unassembled WGS sequence"/>
</dbReference>
<evidence type="ECO:0000313" key="4">
    <source>
        <dbReference type="Proteomes" id="UP000494106"/>
    </source>
</evidence>
<dbReference type="OrthoDB" id="2017782at2759"/>
<dbReference type="GO" id="GO:0005737">
    <property type="term" value="C:cytoplasm"/>
    <property type="evidence" value="ECO:0007669"/>
    <property type="project" value="TreeGrafter"/>
</dbReference>
<dbReference type="GO" id="GO:0070286">
    <property type="term" value="P:axonemal dynein complex assembly"/>
    <property type="evidence" value="ECO:0007669"/>
    <property type="project" value="TreeGrafter"/>
</dbReference>
<dbReference type="PANTHER" id="PTHR46540:SF1">
    <property type="entry name" value="TETRATRICOPEPTIDE REPEAT PROTEIN 12"/>
    <property type="match status" value="1"/>
</dbReference>
<accession>A0A8S1A0B8</accession>
<dbReference type="EMBL" id="CADEBD010000308">
    <property type="protein sequence ID" value="CAB3239100.1"/>
    <property type="molecule type" value="Genomic_DNA"/>
</dbReference>
<organism evidence="3 5">
    <name type="scientific">Arctia plantaginis</name>
    <name type="common">Wood tiger moth</name>
    <name type="synonym">Phalaena plantaginis</name>
    <dbReference type="NCBI Taxonomy" id="874455"/>
    <lineage>
        <taxon>Eukaryota</taxon>
        <taxon>Metazoa</taxon>
        <taxon>Ecdysozoa</taxon>
        <taxon>Arthropoda</taxon>
        <taxon>Hexapoda</taxon>
        <taxon>Insecta</taxon>
        <taxon>Pterygota</taxon>
        <taxon>Neoptera</taxon>
        <taxon>Endopterygota</taxon>
        <taxon>Lepidoptera</taxon>
        <taxon>Glossata</taxon>
        <taxon>Ditrysia</taxon>
        <taxon>Noctuoidea</taxon>
        <taxon>Erebidae</taxon>
        <taxon>Arctiinae</taxon>
        <taxon>Arctia</taxon>
    </lineage>
</organism>
<dbReference type="AlphaFoldDB" id="A0A8S1A0B8"/>
<gene>
    <name evidence="2" type="ORF">APLA_LOCUS6655</name>
    <name evidence="3" type="ORF">APLA_LOCUS8519</name>
</gene>
<feature type="coiled-coil region" evidence="1">
    <location>
        <begin position="187"/>
        <end position="217"/>
    </location>
</feature>
<evidence type="ECO:0000256" key="1">
    <source>
        <dbReference type="SAM" id="Coils"/>
    </source>
</evidence>
<comment type="caution">
    <text evidence="3">The sequence shown here is derived from an EMBL/GenBank/DDBJ whole genome shotgun (WGS) entry which is preliminary data.</text>
</comment>
<dbReference type="Gene3D" id="1.25.40.10">
    <property type="entry name" value="Tetratricopeptide repeat domain"/>
    <property type="match status" value="1"/>
</dbReference>
<evidence type="ECO:0000313" key="3">
    <source>
        <dbReference type="EMBL" id="CAB3239100.1"/>
    </source>
</evidence>
<proteinExistence type="predicted"/>
<dbReference type="InterPro" id="IPR043195">
    <property type="entry name" value="TTC12"/>
</dbReference>
<evidence type="ECO:0008006" key="6">
    <source>
        <dbReference type="Google" id="ProtNLM"/>
    </source>
</evidence>
<dbReference type="GO" id="GO:0005813">
    <property type="term" value="C:centrosome"/>
    <property type="evidence" value="ECO:0007669"/>
    <property type="project" value="TreeGrafter"/>
</dbReference>
<keyword evidence="1" id="KW-0175">Coiled coil</keyword>
<name>A0A8S1A0B8_ARCPL</name>
<evidence type="ECO:0000313" key="2">
    <source>
        <dbReference type="EMBL" id="CAB3236736.1"/>
    </source>
</evidence>
<dbReference type="InterPro" id="IPR019734">
    <property type="entry name" value="TPR_rpt"/>
</dbReference>
<sequence length="238" mass="28067">MKDPKAIEINEEFNNFMKKVGEVSKLVKDLSSGDKARADRAQAIADEYLSGKIILDDDVPLKVKTNRTVINQKAFKTLDNKDAGEMDKDVWMAEMGRDADRRAEDRKIRREKANTLKTRAVKAFRREEYDKALSCYNKAIEQVKDDPMLYCDRALTNIKLRKFEQVFQDCDWALRLNENSFKARIYKARAYKELEELEKLEECKKELNDKFPQHQKLVKYFLEKKDGDFEEEQEEDDD</sequence>
<protein>
    <recommendedName>
        <fullName evidence="6">Tetratricopeptide repeat protein 12</fullName>
    </recommendedName>
</protein>
<dbReference type="PANTHER" id="PTHR46540">
    <property type="entry name" value="TETRATRICOPEPTIDE REPEAT PROTEIN 12"/>
    <property type="match status" value="1"/>
</dbReference>
<dbReference type="EMBL" id="CADEBC010000488">
    <property type="protein sequence ID" value="CAB3236736.1"/>
    <property type="molecule type" value="Genomic_DNA"/>
</dbReference>
<keyword evidence="4" id="KW-1185">Reference proteome</keyword>
<evidence type="ECO:0000313" key="5">
    <source>
        <dbReference type="Proteomes" id="UP000494256"/>
    </source>
</evidence>
<dbReference type="SMART" id="SM00028">
    <property type="entry name" value="TPR"/>
    <property type="match status" value="2"/>
</dbReference>